<dbReference type="EMBL" id="CM035436">
    <property type="protein sequence ID" value="KAH7289233.1"/>
    <property type="molecule type" value="Genomic_DNA"/>
</dbReference>
<dbReference type="Gene3D" id="3.40.30.10">
    <property type="entry name" value="Glutaredoxin"/>
    <property type="match status" value="1"/>
</dbReference>
<protein>
    <recommendedName>
        <fullName evidence="2">Thioredoxin domain-containing protein</fullName>
    </recommendedName>
</protein>
<evidence type="ECO:0000313" key="3">
    <source>
        <dbReference type="EMBL" id="KAH7289233.1"/>
    </source>
</evidence>
<evidence type="ECO:0000313" key="4">
    <source>
        <dbReference type="Proteomes" id="UP000825935"/>
    </source>
</evidence>
<dbReference type="PANTHER" id="PTHR12452">
    <property type="entry name" value="42-9-9 PROTEIN-RELATED"/>
    <property type="match status" value="1"/>
</dbReference>
<dbReference type="Proteomes" id="UP000825935">
    <property type="component" value="Chromosome 31"/>
</dbReference>
<gene>
    <name evidence="3" type="ORF">KP509_31G065000</name>
</gene>
<keyword evidence="4" id="KW-1185">Reference proteome</keyword>
<reference evidence="3" key="1">
    <citation type="submission" date="2021-08" db="EMBL/GenBank/DDBJ databases">
        <title>WGS assembly of Ceratopteris richardii.</title>
        <authorList>
            <person name="Marchant D.B."/>
            <person name="Chen G."/>
            <person name="Jenkins J."/>
            <person name="Shu S."/>
            <person name="Leebens-Mack J."/>
            <person name="Grimwood J."/>
            <person name="Schmutz J."/>
            <person name="Soltis P."/>
            <person name="Soltis D."/>
            <person name="Chen Z.-H."/>
        </authorList>
    </citation>
    <scope>NUCLEOTIDE SEQUENCE</scope>
    <source>
        <strain evidence="3">Whitten #5841</strain>
        <tissue evidence="3">Leaf</tissue>
    </source>
</reference>
<dbReference type="GO" id="GO:0005829">
    <property type="term" value="C:cytosol"/>
    <property type="evidence" value="ECO:0007669"/>
    <property type="project" value="TreeGrafter"/>
</dbReference>
<feature type="domain" description="Thioredoxin" evidence="2">
    <location>
        <begin position="1"/>
        <end position="132"/>
    </location>
</feature>
<dbReference type="PROSITE" id="PS51352">
    <property type="entry name" value="THIOREDOXIN_2"/>
    <property type="match status" value="1"/>
</dbReference>
<dbReference type="AlphaFoldDB" id="A0A8T2R0Z6"/>
<evidence type="ECO:0000259" key="2">
    <source>
        <dbReference type="PROSITE" id="PS51352"/>
    </source>
</evidence>
<dbReference type="OrthoDB" id="78947at2759"/>
<dbReference type="Pfam" id="PF06110">
    <property type="entry name" value="TXD17-like_Trx"/>
    <property type="match status" value="1"/>
</dbReference>
<dbReference type="InterPro" id="IPR013766">
    <property type="entry name" value="Thioredoxin_domain"/>
</dbReference>
<comment type="similarity">
    <text evidence="1">Belongs to the thioredoxin family.</text>
</comment>
<dbReference type="SUPFAM" id="SSF52833">
    <property type="entry name" value="Thioredoxin-like"/>
    <property type="match status" value="1"/>
</dbReference>
<sequence>MPSAMLDADLDNFESVLSTAEAQGSGPLFLLFLANRDPAIGHSWCPDCVRAEPVIYKTLENSNKQTTLLRAYVGDRPTWRNPAHPWRLDKRFGLKGVPTLILWRNGIVAGRLEDYEAHLEDRVRKLLEMATSDM</sequence>
<evidence type="ECO:0000256" key="1">
    <source>
        <dbReference type="ARBA" id="ARBA00008987"/>
    </source>
</evidence>
<dbReference type="OMA" id="EQCAKAD"/>
<comment type="caution">
    <text evidence="3">The sequence shown here is derived from an EMBL/GenBank/DDBJ whole genome shotgun (WGS) entry which is preliminary data.</text>
</comment>
<dbReference type="InterPro" id="IPR045108">
    <property type="entry name" value="TXNDC17-like"/>
</dbReference>
<dbReference type="InterPro" id="IPR036249">
    <property type="entry name" value="Thioredoxin-like_sf"/>
</dbReference>
<dbReference type="InterPro" id="IPR010357">
    <property type="entry name" value="TXNDC17_dom"/>
</dbReference>
<dbReference type="GO" id="GO:0047134">
    <property type="term" value="F:protein-disulfide reductase [NAD(P)H] activity"/>
    <property type="evidence" value="ECO:0007669"/>
    <property type="project" value="InterPro"/>
</dbReference>
<dbReference type="PANTHER" id="PTHR12452:SF0">
    <property type="entry name" value="THIOREDOXIN DOMAIN-CONTAINING PROTEIN 17"/>
    <property type="match status" value="1"/>
</dbReference>
<name>A0A8T2R0Z6_CERRI</name>
<organism evidence="3 4">
    <name type="scientific">Ceratopteris richardii</name>
    <name type="common">Triangle waterfern</name>
    <dbReference type="NCBI Taxonomy" id="49495"/>
    <lineage>
        <taxon>Eukaryota</taxon>
        <taxon>Viridiplantae</taxon>
        <taxon>Streptophyta</taxon>
        <taxon>Embryophyta</taxon>
        <taxon>Tracheophyta</taxon>
        <taxon>Polypodiopsida</taxon>
        <taxon>Polypodiidae</taxon>
        <taxon>Polypodiales</taxon>
        <taxon>Pteridineae</taxon>
        <taxon>Pteridaceae</taxon>
        <taxon>Parkerioideae</taxon>
        <taxon>Ceratopteris</taxon>
    </lineage>
</organism>
<accession>A0A8T2R0Z6</accession>
<proteinExistence type="inferred from homology"/>